<gene>
    <name evidence="2" type="ORF">CC78DRAFT_614253</name>
</gene>
<dbReference type="Pfam" id="PF26639">
    <property type="entry name" value="Het-6_barrel"/>
    <property type="match status" value="1"/>
</dbReference>
<dbReference type="OrthoDB" id="4850726at2759"/>
<evidence type="ECO:0000313" key="2">
    <source>
        <dbReference type="EMBL" id="KAF2267312.1"/>
    </source>
</evidence>
<evidence type="ECO:0000259" key="1">
    <source>
        <dbReference type="Pfam" id="PF06985"/>
    </source>
</evidence>
<dbReference type="PANTHER" id="PTHR24148:SF73">
    <property type="entry name" value="HET DOMAIN PROTEIN (AFU_ORTHOLOGUE AFUA_8G01020)"/>
    <property type="match status" value="1"/>
</dbReference>
<keyword evidence="3" id="KW-1185">Reference proteome</keyword>
<evidence type="ECO:0000313" key="3">
    <source>
        <dbReference type="Proteomes" id="UP000800093"/>
    </source>
</evidence>
<dbReference type="Pfam" id="PF06985">
    <property type="entry name" value="HET"/>
    <property type="match status" value="1"/>
</dbReference>
<dbReference type="EMBL" id="ML986592">
    <property type="protein sequence ID" value="KAF2267312.1"/>
    <property type="molecule type" value="Genomic_DNA"/>
</dbReference>
<proteinExistence type="predicted"/>
<comment type="caution">
    <text evidence="2">The sequence shown here is derived from an EMBL/GenBank/DDBJ whole genome shotgun (WGS) entry which is preliminary data.</text>
</comment>
<accession>A0A9P4N5N8</accession>
<feature type="domain" description="Heterokaryon incompatibility" evidence="1">
    <location>
        <begin position="123"/>
        <end position="272"/>
    </location>
</feature>
<name>A0A9P4N5N8_9PLEO</name>
<organism evidence="2 3">
    <name type="scientific">Lojkania enalia</name>
    <dbReference type="NCBI Taxonomy" id="147567"/>
    <lineage>
        <taxon>Eukaryota</taxon>
        <taxon>Fungi</taxon>
        <taxon>Dikarya</taxon>
        <taxon>Ascomycota</taxon>
        <taxon>Pezizomycotina</taxon>
        <taxon>Dothideomycetes</taxon>
        <taxon>Pleosporomycetidae</taxon>
        <taxon>Pleosporales</taxon>
        <taxon>Pleosporales incertae sedis</taxon>
        <taxon>Lojkania</taxon>
    </lineage>
</organism>
<dbReference type="PANTHER" id="PTHR24148">
    <property type="entry name" value="ANKYRIN REPEAT DOMAIN-CONTAINING PROTEIN 39 HOMOLOG-RELATED"/>
    <property type="match status" value="1"/>
</dbReference>
<dbReference type="Proteomes" id="UP000800093">
    <property type="component" value="Unassembled WGS sequence"/>
</dbReference>
<dbReference type="InterPro" id="IPR010730">
    <property type="entry name" value="HET"/>
</dbReference>
<dbReference type="AlphaFoldDB" id="A0A9P4N5N8"/>
<dbReference type="InterPro" id="IPR052895">
    <property type="entry name" value="HetReg/Transcr_Mod"/>
</dbReference>
<reference evidence="3" key="1">
    <citation type="journal article" date="2020" name="Stud. Mycol.">
        <title>101 Dothideomycetes genomes: A test case for predicting lifestyles and emergence of pathogens.</title>
        <authorList>
            <person name="Haridas S."/>
            <person name="Albert R."/>
            <person name="Binder M."/>
            <person name="Bloem J."/>
            <person name="LaButti K."/>
            <person name="Salamov A."/>
            <person name="Andreopoulos B."/>
            <person name="Baker S."/>
            <person name="Barry K."/>
            <person name="Bills G."/>
            <person name="Bluhm B."/>
            <person name="Cannon C."/>
            <person name="Castanera R."/>
            <person name="Culley D."/>
            <person name="Daum C."/>
            <person name="Ezra D."/>
            <person name="Gonzalez J."/>
            <person name="Henrissat B."/>
            <person name="Kuo A."/>
            <person name="Liang C."/>
            <person name="Lipzen A."/>
            <person name="Lutzoni F."/>
            <person name="Magnuson J."/>
            <person name="Mondo S."/>
            <person name="Nolan M."/>
            <person name="Ohm R."/>
            <person name="Pangilinan J."/>
            <person name="Park H.-J."/>
            <person name="Ramirez L."/>
            <person name="Alfaro M."/>
            <person name="Sun H."/>
            <person name="Tritt A."/>
            <person name="Yoshinaga Y."/>
            <person name="Zwiers L.-H."/>
            <person name="Turgeon B."/>
            <person name="Goodwin S."/>
            <person name="Spatafora J."/>
            <person name="Crous P."/>
            <person name="Grigoriev I."/>
        </authorList>
    </citation>
    <scope>NUCLEOTIDE SEQUENCE [LARGE SCALE GENOMIC DNA]</scope>
    <source>
        <strain evidence="3">CBS 304.66</strain>
    </source>
</reference>
<protein>
    <recommendedName>
        <fullName evidence="1">Heterokaryon incompatibility domain-containing protein</fullName>
    </recommendedName>
</protein>
<sequence length="723" mass="83377">MMSVVTFTACDQFQSPRALANHESGSYTPLDEANDEIRLLTLEPPRHGAPVYCNLEKASLRHHTGEYSSFLRSIDHNRKTSRRAMIEWVRSHPPHPDHPPGEFSNGGNYTPSSNAYRFKWGDFAALSYVWGNDREAGQIVVNGTVMLVTKNLEEILRRLAANNEFRANYKIWIDAICINQKDESERASQVRKMREIYSSAWTVIAWLGESGEWTPIPDAFIFLRLLASLDHRQRDLRRLFDQEWGLLNENCFYMLHEMMKHEYWSRLWIIQEVVMGASCTVLRCGDHLLDWNTFCAAIAVLYHGHNWDVKDYMLAKVHQRGMSTDAVWQTLSLHLVHKDLRQLSRYEHEGGERLGFRRLLEVANSAHCRDVRDKVFALIGMMEPEIANEVVQAYSLDISRLFTTVTKAFITYYNNLEPLRQANPWGQHGAPSWAADWTWRGRLRWSRPETNPTGPSWNPLDSEPRPDTIYNAHSGRSASISFLNDCCLLRCEGFIFDEIAGLGAREHGFFHWAKESTVQSPTWRSSYGDEYATARALYRALIGGRIANGERAQDRHSALMSLPSTFRAARPQFARRGWTWLANRGGYYFKWERWRQAHNGFMLGKRALESYFTDTIPENAEESTFIDVFRGVERMVMERRFMLTKNGCFGWAPDDAYDDTDVNQVRVGDLIAIVFGCSTPLVIRRSAEHFQIVGEAYVEGMMDGAALRLIDDCECEQQFFTFC</sequence>